<protein>
    <submittedName>
        <fullName evidence="4">Chemical-damaging agent resistance protein C</fullName>
    </submittedName>
</protein>
<gene>
    <name evidence="4" type="ORF">SAVMC3_11100</name>
</gene>
<evidence type="ECO:0000313" key="4">
    <source>
        <dbReference type="EMBL" id="BBJ48481.1"/>
    </source>
</evidence>
<evidence type="ECO:0000256" key="1">
    <source>
        <dbReference type="ARBA" id="ARBA00008775"/>
    </source>
</evidence>
<dbReference type="InterPro" id="IPR051324">
    <property type="entry name" value="Stress/Tellurium_Resist"/>
</dbReference>
<feature type="compositionally biased region" description="Polar residues" evidence="2">
    <location>
        <begin position="192"/>
        <end position="202"/>
    </location>
</feature>
<evidence type="ECO:0000256" key="2">
    <source>
        <dbReference type="SAM" id="MobiDB-lite"/>
    </source>
</evidence>
<dbReference type="PANTHER" id="PTHR32097">
    <property type="entry name" value="CAMP-BINDING PROTEIN 1-RELATED"/>
    <property type="match status" value="1"/>
</dbReference>
<feature type="compositionally biased region" description="Low complexity" evidence="2">
    <location>
        <begin position="168"/>
        <end position="191"/>
    </location>
</feature>
<sequence length="202" mass="20814">MGVSLSKGGNVSLSKEAPGLTAVLVGLGWDVRTTTGTDYDLDASALLVDTSGKVLSDQHFIFYNNLKSPDGSVEHTGDNLTGEGEGDDESVKVNLAAVPAEVDKIVFPVSIHDAESRGQSFGQVRNAFIRVVNQAGGQEIARYDLSEDASTETAMVFGSCTGTAPIGSSAPSARATRRACPASPPTSASTSDGTNKPSAPTH</sequence>
<dbReference type="Pfam" id="PF02342">
    <property type="entry name" value="TerD"/>
    <property type="match status" value="1"/>
</dbReference>
<accession>A0A499VFY5</accession>
<dbReference type="InterPro" id="IPR003325">
    <property type="entry name" value="TerD"/>
</dbReference>
<dbReference type="PANTHER" id="PTHR32097:SF4">
    <property type="entry name" value="GENERAL STRESS PROTEIN 16U"/>
    <property type="match status" value="1"/>
</dbReference>
<evidence type="ECO:0000259" key="3">
    <source>
        <dbReference type="Pfam" id="PF02342"/>
    </source>
</evidence>
<dbReference type="CDD" id="cd06974">
    <property type="entry name" value="TerD_like"/>
    <property type="match status" value="1"/>
</dbReference>
<dbReference type="EMBL" id="AP019621">
    <property type="protein sequence ID" value="BBJ48481.1"/>
    <property type="molecule type" value="Genomic_DNA"/>
</dbReference>
<dbReference type="Gene3D" id="2.60.60.30">
    <property type="entry name" value="sav2460 like domains"/>
    <property type="match status" value="1"/>
</dbReference>
<name>A0A499VFY5_STRAX</name>
<proteinExistence type="inferred from homology"/>
<reference evidence="4" key="1">
    <citation type="submission" date="2019-04" db="EMBL/GenBank/DDBJ databases">
        <title>Draft genome sequences of Streptomyces avermitilis MC3.</title>
        <authorList>
            <person name="Komaki H."/>
            <person name="Tamura T."/>
            <person name="Hosoyama A."/>
        </authorList>
    </citation>
    <scope>NUCLEOTIDE SEQUENCE</scope>
    <source>
        <strain evidence="4">MC3</strain>
    </source>
</reference>
<feature type="region of interest" description="Disordered" evidence="2">
    <location>
        <begin position="163"/>
        <end position="202"/>
    </location>
</feature>
<feature type="domain" description="TerD" evidence="3">
    <location>
        <begin position="1"/>
        <end position="159"/>
    </location>
</feature>
<dbReference type="AlphaFoldDB" id="A0A499VFY5"/>
<organism evidence="4">
    <name type="scientific">Streptomyces avermitilis</name>
    <dbReference type="NCBI Taxonomy" id="33903"/>
    <lineage>
        <taxon>Bacteria</taxon>
        <taxon>Bacillati</taxon>
        <taxon>Actinomycetota</taxon>
        <taxon>Actinomycetes</taxon>
        <taxon>Kitasatosporales</taxon>
        <taxon>Streptomycetaceae</taxon>
        <taxon>Streptomyces</taxon>
    </lineage>
</organism>
<comment type="similarity">
    <text evidence="1">Belongs to the CAPAB/TerDEXZ family.</text>
</comment>